<evidence type="ECO:0000259" key="1">
    <source>
        <dbReference type="Pfam" id="PF20151"/>
    </source>
</evidence>
<reference evidence="2 3" key="1">
    <citation type="submission" date="2019-12" db="EMBL/GenBank/DDBJ databases">
        <authorList>
            <person name="Floudas D."/>
            <person name="Bentzer J."/>
            <person name="Ahren D."/>
            <person name="Johansson T."/>
            <person name="Persson P."/>
            <person name="Tunlid A."/>
        </authorList>
    </citation>
    <scope>NUCLEOTIDE SEQUENCE [LARGE SCALE GENOMIC DNA]</scope>
    <source>
        <strain evidence="2 3">CBS 102.39</strain>
    </source>
</reference>
<dbReference type="InterPro" id="IPR045340">
    <property type="entry name" value="DUF6533"/>
</dbReference>
<gene>
    <name evidence="2" type="ORF">D9613_010782</name>
</gene>
<dbReference type="Pfam" id="PF20151">
    <property type="entry name" value="DUF6533"/>
    <property type="match status" value="1"/>
</dbReference>
<dbReference type="EMBL" id="JAACJL010000046">
    <property type="protein sequence ID" value="KAF4613041.1"/>
    <property type="molecule type" value="Genomic_DNA"/>
</dbReference>
<organism evidence="2 3">
    <name type="scientific">Agrocybe pediades</name>
    <dbReference type="NCBI Taxonomy" id="84607"/>
    <lineage>
        <taxon>Eukaryota</taxon>
        <taxon>Fungi</taxon>
        <taxon>Dikarya</taxon>
        <taxon>Basidiomycota</taxon>
        <taxon>Agaricomycotina</taxon>
        <taxon>Agaricomycetes</taxon>
        <taxon>Agaricomycetidae</taxon>
        <taxon>Agaricales</taxon>
        <taxon>Agaricineae</taxon>
        <taxon>Strophariaceae</taxon>
        <taxon>Agrocybe</taxon>
    </lineage>
</organism>
<name>A0A8H4QLK9_9AGAR</name>
<comment type="caution">
    <text evidence="2">The sequence shown here is derived from an EMBL/GenBank/DDBJ whole genome shotgun (WGS) entry which is preliminary data.</text>
</comment>
<proteinExistence type="predicted"/>
<sequence length="88" mass="10302">MEFRHTSPQLLTPFSSMGEFDIDLEKSAWLRTARSRNSIAAAALVLLLYEYAITFEDEFEIIWRKTSKLNSVLGIYMFSRYFGLIVQR</sequence>
<dbReference type="AlphaFoldDB" id="A0A8H4QLK9"/>
<keyword evidence="3" id="KW-1185">Reference proteome</keyword>
<protein>
    <recommendedName>
        <fullName evidence="1">DUF6533 domain-containing protein</fullName>
    </recommendedName>
</protein>
<feature type="domain" description="DUF6533" evidence="1">
    <location>
        <begin position="40"/>
        <end position="85"/>
    </location>
</feature>
<dbReference type="Proteomes" id="UP000521872">
    <property type="component" value="Unassembled WGS sequence"/>
</dbReference>
<accession>A0A8H4QLK9</accession>
<evidence type="ECO:0000313" key="2">
    <source>
        <dbReference type="EMBL" id="KAF4613041.1"/>
    </source>
</evidence>
<evidence type="ECO:0000313" key="3">
    <source>
        <dbReference type="Proteomes" id="UP000521872"/>
    </source>
</evidence>